<organism evidence="1 2">
    <name type="scientific">Dreissena polymorpha</name>
    <name type="common">Zebra mussel</name>
    <name type="synonym">Mytilus polymorpha</name>
    <dbReference type="NCBI Taxonomy" id="45954"/>
    <lineage>
        <taxon>Eukaryota</taxon>
        <taxon>Metazoa</taxon>
        <taxon>Spiralia</taxon>
        <taxon>Lophotrochozoa</taxon>
        <taxon>Mollusca</taxon>
        <taxon>Bivalvia</taxon>
        <taxon>Autobranchia</taxon>
        <taxon>Heteroconchia</taxon>
        <taxon>Euheterodonta</taxon>
        <taxon>Imparidentia</taxon>
        <taxon>Neoheterodontei</taxon>
        <taxon>Myida</taxon>
        <taxon>Dreissenoidea</taxon>
        <taxon>Dreissenidae</taxon>
        <taxon>Dreissena</taxon>
    </lineage>
</organism>
<sequence length="154" mass="17648">MLLATAAKALAKEVPFYPVKKRRSYTDEMERRLRSHVMETENVTPAPTSKSFFPNRTTIRNHMRNAEKTKQTSIDDETNLESFLSEDARRKISGGGCNKRIITRGECKEDNHKMRMQGNARRIITGGFKEDNYIGGCKEDNHMRRMQGGLSQGH</sequence>
<accession>A0A9D4BXV3</accession>
<comment type="caution">
    <text evidence="1">The sequence shown here is derived from an EMBL/GenBank/DDBJ whole genome shotgun (WGS) entry which is preliminary data.</text>
</comment>
<name>A0A9D4BXV3_DREPO</name>
<dbReference type="AlphaFoldDB" id="A0A9D4BXV3"/>
<evidence type="ECO:0000313" key="2">
    <source>
        <dbReference type="Proteomes" id="UP000828390"/>
    </source>
</evidence>
<proteinExistence type="predicted"/>
<reference evidence="1" key="1">
    <citation type="journal article" date="2019" name="bioRxiv">
        <title>The Genome of the Zebra Mussel, Dreissena polymorpha: A Resource for Invasive Species Research.</title>
        <authorList>
            <person name="McCartney M.A."/>
            <person name="Auch B."/>
            <person name="Kono T."/>
            <person name="Mallez S."/>
            <person name="Zhang Y."/>
            <person name="Obille A."/>
            <person name="Becker A."/>
            <person name="Abrahante J.E."/>
            <person name="Garbe J."/>
            <person name="Badalamenti J.P."/>
            <person name="Herman A."/>
            <person name="Mangelson H."/>
            <person name="Liachko I."/>
            <person name="Sullivan S."/>
            <person name="Sone E.D."/>
            <person name="Koren S."/>
            <person name="Silverstein K.A.T."/>
            <person name="Beckman K.B."/>
            <person name="Gohl D.M."/>
        </authorList>
    </citation>
    <scope>NUCLEOTIDE SEQUENCE</scope>
    <source>
        <strain evidence="1">Duluth1</strain>
        <tissue evidence="1">Whole animal</tissue>
    </source>
</reference>
<gene>
    <name evidence="1" type="ORF">DPMN_072750</name>
</gene>
<dbReference type="EMBL" id="JAIWYP010000014">
    <property type="protein sequence ID" value="KAH3712988.1"/>
    <property type="molecule type" value="Genomic_DNA"/>
</dbReference>
<evidence type="ECO:0000313" key="1">
    <source>
        <dbReference type="EMBL" id="KAH3712988.1"/>
    </source>
</evidence>
<keyword evidence="2" id="KW-1185">Reference proteome</keyword>
<protein>
    <submittedName>
        <fullName evidence="1">Uncharacterized protein</fullName>
    </submittedName>
</protein>
<dbReference type="Proteomes" id="UP000828390">
    <property type="component" value="Unassembled WGS sequence"/>
</dbReference>
<reference evidence="1" key="2">
    <citation type="submission" date="2020-11" db="EMBL/GenBank/DDBJ databases">
        <authorList>
            <person name="McCartney M.A."/>
            <person name="Auch B."/>
            <person name="Kono T."/>
            <person name="Mallez S."/>
            <person name="Becker A."/>
            <person name="Gohl D.M."/>
            <person name="Silverstein K.A.T."/>
            <person name="Koren S."/>
            <person name="Bechman K.B."/>
            <person name="Herman A."/>
            <person name="Abrahante J.E."/>
            <person name="Garbe J."/>
        </authorList>
    </citation>
    <scope>NUCLEOTIDE SEQUENCE</scope>
    <source>
        <strain evidence="1">Duluth1</strain>
        <tissue evidence="1">Whole animal</tissue>
    </source>
</reference>